<evidence type="ECO:0000313" key="2">
    <source>
        <dbReference type="Proteomes" id="UP000002410"/>
    </source>
</evidence>
<gene>
    <name evidence="1" type="ordered locus">CLI_2174</name>
</gene>
<accession>A7GF65</accession>
<dbReference type="Proteomes" id="UP000002410">
    <property type="component" value="Chromosome"/>
</dbReference>
<name>A7GF65_CLOBL</name>
<dbReference type="AlphaFoldDB" id="A7GF65"/>
<organism evidence="1 2">
    <name type="scientific">Clostridium botulinum (strain Langeland / NCTC 10281 / Type F)</name>
    <dbReference type="NCBI Taxonomy" id="441772"/>
    <lineage>
        <taxon>Bacteria</taxon>
        <taxon>Bacillati</taxon>
        <taxon>Bacillota</taxon>
        <taxon>Clostridia</taxon>
        <taxon>Eubacteriales</taxon>
        <taxon>Clostridiaceae</taxon>
        <taxon>Clostridium</taxon>
    </lineage>
</organism>
<dbReference type="EMBL" id="CP000728">
    <property type="protein sequence ID" value="ABS42265.1"/>
    <property type="molecule type" value="Genomic_DNA"/>
</dbReference>
<protein>
    <submittedName>
        <fullName evidence="1">Uncharacterized protein</fullName>
    </submittedName>
</protein>
<evidence type="ECO:0000313" key="1">
    <source>
        <dbReference type="EMBL" id="ABS42265.1"/>
    </source>
</evidence>
<proteinExistence type="predicted"/>
<reference evidence="2" key="1">
    <citation type="submission" date="2007-06" db="EMBL/GenBank/DDBJ databases">
        <authorList>
            <person name="Brinkac L.M."/>
            <person name="Daugherty S."/>
            <person name="Dodson R.J."/>
            <person name="Madupu R."/>
            <person name="Brown J.L."/>
            <person name="Bruce D."/>
            <person name="Detter C."/>
            <person name="Munk C."/>
            <person name="Smith L.A."/>
            <person name="Smith T.J."/>
            <person name="White O."/>
            <person name="Brettin T.S."/>
        </authorList>
    </citation>
    <scope>NUCLEOTIDE SEQUENCE [LARGE SCALE GENOMIC DNA]</scope>
    <source>
        <strain evidence="2">Langeland / NCTC 10281 / Type F</strain>
    </source>
</reference>
<sequence>MVPLLSKKFLMESNLELLSKIKCFMNVFFIFKFLKLKLF</sequence>
<dbReference type="HOGENOM" id="CLU_218281_0_0_9"/>
<dbReference type="KEGG" id="cbf:CLI_2174"/>